<dbReference type="SMART" id="SM00222">
    <property type="entry name" value="Sec7"/>
    <property type="match status" value="1"/>
</dbReference>
<dbReference type="InterPro" id="IPR000904">
    <property type="entry name" value="Sec7_dom"/>
</dbReference>
<dbReference type="EMBL" id="UZAF01016162">
    <property type="protein sequence ID" value="VDO22113.1"/>
    <property type="molecule type" value="Genomic_DNA"/>
</dbReference>
<accession>A0A158QK57</accession>
<evidence type="ECO:0000313" key="8">
    <source>
        <dbReference type="Proteomes" id="UP000268014"/>
    </source>
</evidence>
<evidence type="ECO:0000313" key="9">
    <source>
        <dbReference type="WBParaSite" id="HPLM_0000398701-mRNA-1"/>
    </source>
</evidence>
<evidence type="ECO:0000259" key="6">
    <source>
        <dbReference type="PROSITE" id="PS50190"/>
    </source>
</evidence>
<dbReference type="CDD" id="cd00171">
    <property type="entry name" value="Sec7"/>
    <property type="match status" value="1"/>
</dbReference>
<reference evidence="9" key="1">
    <citation type="submission" date="2016-04" db="UniProtKB">
        <authorList>
            <consortium name="WormBaseParasite"/>
        </authorList>
    </citation>
    <scope>IDENTIFICATION</scope>
</reference>
<dbReference type="PROSITE" id="PS50190">
    <property type="entry name" value="SEC7"/>
    <property type="match status" value="1"/>
</dbReference>
<organism evidence="9">
    <name type="scientific">Haemonchus placei</name>
    <name type="common">Barber's pole worm</name>
    <dbReference type="NCBI Taxonomy" id="6290"/>
    <lineage>
        <taxon>Eukaryota</taxon>
        <taxon>Metazoa</taxon>
        <taxon>Ecdysozoa</taxon>
        <taxon>Nematoda</taxon>
        <taxon>Chromadorea</taxon>
        <taxon>Rhabditida</taxon>
        <taxon>Rhabditina</taxon>
        <taxon>Rhabditomorpha</taxon>
        <taxon>Strongyloidea</taxon>
        <taxon>Trichostrongylidae</taxon>
        <taxon>Haemonchus</taxon>
    </lineage>
</organism>
<name>A0A158QK57_HAEPC</name>
<dbReference type="PANTHER" id="PTHR10663">
    <property type="entry name" value="GUANYL-NUCLEOTIDE EXCHANGE FACTOR"/>
    <property type="match status" value="1"/>
</dbReference>
<reference evidence="7 8" key="2">
    <citation type="submission" date="2018-11" db="EMBL/GenBank/DDBJ databases">
        <authorList>
            <consortium name="Pathogen Informatics"/>
        </authorList>
    </citation>
    <scope>NUCLEOTIDE SEQUENCE [LARGE SCALE GENOMIC DNA]</scope>
    <source>
        <strain evidence="7 8">MHpl1</strain>
    </source>
</reference>
<dbReference type="GO" id="GO:0005794">
    <property type="term" value="C:Golgi apparatus"/>
    <property type="evidence" value="ECO:0007669"/>
    <property type="project" value="UniProtKB-SubCell"/>
</dbReference>
<dbReference type="FunFam" id="1.10.1000.11:FF:000007">
    <property type="entry name" value="Golgi-specific brefeldin A-resistance guanine nucleotide exchange factor 1"/>
    <property type="match status" value="1"/>
</dbReference>
<dbReference type="Pfam" id="PF12783">
    <property type="entry name" value="Sec7-like_HUS"/>
    <property type="match status" value="1"/>
</dbReference>
<dbReference type="GO" id="GO:0016197">
    <property type="term" value="P:endosomal transport"/>
    <property type="evidence" value="ECO:0007669"/>
    <property type="project" value="UniProtKB-ARBA"/>
</dbReference>
<dbReference type="SUPFAM" id="SSF48425">
    <property type="entry name" value="Sec7 domain"/>
    <property type="match status" value="1"/>
</dbReference>
<dbReference type="Pfam" id="PF01369">
    <property type="entry name" value="Sec7"/>
    <property type="match status" value="1"/>
</dbReference>
<evidence type="ECO:0000256" key="5">
    <source>
        <dbReference type="SAM" id="MobiDB-lite"/>
    </source>
</evidence>
<keyword evidence="3" id="KW-0813">Transport</keyword>
<dbReference type="WBParaSite" id="HPLM_0000398701-mRNA-1">
    <property type="protein sequence ID" value="HPLM_0000398701-mRNA-1"/>
    <property type="gene ID" value="HPLM_0000398701"/>
</dbReference>
<sequence>MAVNGVYVVLGEANTVVALLNKARRQYQLSHQPPSLEDTEPLLRNFADLKEVLNEVADLGDMNPLTYLSPFLDVIKAQNTNGPITEAALSSVAKFLSYGLIDASSCQRCGIDRLRSGSYEVLPVCDMMQSCFRIVFEQHLSPLLRKAAEATLSDMTQLIFTRLPTFHEDARHPYIRKLVSIKFRILRLVNFLTLQSFRFLRLAFCYDLVLTSDPPVDKVTTPDPTLEERRLEEEKADEADSEGEDDALTMKEVEIQLKCSSLFRFLIALSNPLDRQNTESMVILGLNLLTVALEAAADHLASYSFLVPLLKDNLCRSLLQLLDTEKLPVLAATNRACFLLFESMRSQLKFQLEAYFHKLKGIVLNEQVLMIFYEQKEMALESIVQLWRIPGLVTELYLNYDCDLYCSNVFEELTKLLVENAFPMSGLHAHSLISLDALLVVIDMIDQNCLCRQAALKEVSAEQSYQHHHEDYLHEIIYSAVVEPLPKTLLPSANRHAPSHRMPTMEQVIDQKKRKRIFAEGTELFNQSPKKGIEYLREKGLLDADAKSVVNWLRTNPQLDKKKIADYICSRKHADVLEAFVQSFPFENTRLDDALRMFLETFRLPGEAAEISMVMQHFSEQWYKANHEPFNHVDAAFTLSYAIIMLNTDQHNPTVRRNQPPMTVDCFKRNLSGTNGGADFDPEMLMTMYNAIKSEEIVMPAEQTGIVKENYLWKVLLRRGESAEGHFEHAPTGWNDHDLFSITWGPAVAALTYVFDKSEHDVILQKALNGFRKCASIAAHYGMKDVFDNLIIHLCKFSTLTLDFLGHGDDNLEMQRQRSLNELTPGVQHERIAVSFGENRKAQMATKTMFELVHASGDILREGWRNLLDCLLQLFRARLLPPELTEVDDFVDEKGWVSDPQPVRTESGLLSWFGLGGGASEGERKKLTQDQQNAIKLAQSVITECRPSQLFTDSKYLTSTALSELLNALIHASQATVQQADSLKPGSPLSGEDEDALVFYLELIVTICLENKDRLSLVWPTVRRHLEWLLSARFGRSPLLVERAVVGLLRIANRNLFRDNTIADDVLQSLSLLLVRAVSLNQSREWIHLDHRDARRATEDALRSLGGNAARACGFSRGSLVLRTNLGRHEPASFLKVCDTLSFLLRDAVHVTPDNFESCVACLRTMVEASLDGGRYAAGPLSGDAQNRLRSHIDDRMKRTKAAKPGKKDLSTDVGVDDSEIRREEQQLTASYQQVSLQLLDLCSTLHSLAPGILAHWAESQPEVDASIPHIWCTVWRPLLQAIARLGCDCRRLVRAAALTHLQVLFPLLGKLLDVFSAMDPIGMEDTRVRAMQIVAKTLLNHLTALSTLPSFPSLWLRLLDFMESYLRIDSCGNLNEAVPESLKNMLLVMASTGLFASVPGLHQMTVDRMGNVLPQLIRDTLPEAPPPVAP</sequence>
<proteinExistence type="predicted"/>
<feature type="region of interest" description="Disordered" evidence="5">
    <location>
        <begin position="219"/>
        <end position="244"/>
    </location>
</feature>
<dbReference type="Gene3D" id="1.10.220.20">
    <property type="match status" value="1"/>
</dbReference>
<evidence type="ECO:0000256" key="4">
    <source>
        <dbReference type="ARBA" id="ARBA00023034"/>
    </source>
</evidence>
<feature type="compositionally biased region" description="Acidic residues" evidence="5">
    <location>
        <begin position="234"/>
        <end position="244"/>
    </location>
</feature>
<evidence type="ECO:0000313" key="7">
    <source>
        <dbReference type="EMBL" id="VDO22113.1"/>
    </source>
</evidence>
<gene>
    <name evidence="7" type="ORF">HPLM_LOCUS3979</name>
</gene>
<dbReference type="InterPro" id="IPR056604">
    <property type="entry name" value="GBF1-like_TPR"/>
</dbReference>
<dbReference type="Pfam" id="PF23325">
    <property type="entry name" value="TPR_28"/>
    <property type="match status" value="1"/>
</dbReference>
<dbReference type="GO" id="GO:0032012">
    <property type="term" value="P:regulation of ARF protein signal transduction"/>
    <property type="evidence" value="ECO:0007669"/>
    <property type="project" value="InterPro"/>
</dbReference>
<dbReference type="GO" id="GO:0005793">
    <property type="term" value="C:endoplasmic reticulum-Golgi intermediate compartment"/>
    <property type="evidence" value="ECO:0007669"/>
    <property type="project" value="UniProtKB-SubCell"/>
</dbReference>
<dbReference type="OrthoDB" id="10258608at2759"/>
<keyword evidence="4" id="KW-0333">Golgi apparatus</keyword>
<feature type="domain" description="SEC7" evidence="6">
    <location>
        <begin position="507"/>
        <end position="695"/>
    </location>
</feature>
<dbReference type="OMA" id="CRDIRHH"/>
<dbReference type="GO" id="GO:0010256">
    <property type="term" value="P:endomembrane system organization"/>
    <property type="evidence" value="ECO:0007669"/>
    <property type="project" value="UniProtKB-ARBA"/>
</dbReference>
<dbReference type="InterPro" id="IPR035999">
    <property type="entry name" value="Sec7_dom_sf"/>
</dbReference>
<dbReference type="InterPro" id="IPR032691">
    <property type="entry name" value="Mon2/Sec7/BIG1-like_HUS"/>
</dbReference>
<dbReference type="PANTHER" id="PTHR10663:SF388">
    <property type="entry name" value="GOLGI-SPECIFIC BREFELDIN A-RESISTANCE GUANINE NUCLEOTIDE EXCHANGE FACTOR 1"/>
    <property type="match status" value="1"/>
</dbReference>
<dbReference type="GO" id="GO:0005085">
    <property type="term" value="F:guanyl-nucleotide exchange factor activity"/>
    <property type="evidence" value="ECO:0007669"/>
    <property type="project" value="InterPro"/>
</dbReference>
<evidence type="ECO:0000256" key="2">
    <source>
        <dbReference type="ARBA" id="ARBA00004399"/>
    </source>
</evidence>
<dbReference type="InterPro" id="IPR023394">
    <property type="entry name" value="Sec7_C_sf"/>
</dbReference>
<dbReference type="Gene3D" id="1.10.1000.11">
    <property type="entry name" value="Arf Nucleotide-binding Site Opener,domain 2"/>
    <property type="match status" value="1"/>
</dbReference>
<evidence type="ECO:0000256" key="1">
    <source>
        <dbReference type="ARBA" id="ARBA00004222"/>
    </source>
</evidence>
<keyword evidence="8" id="KW-1185">Reference proteome</keyword>
<evidence type="ECO:0000256" key="3">
    <source>
        <dbReference type="ARBA" id="ARBA00022448"/>
    </source>
</evidence>
<comment type="subcellular location">
    <subcellularLocation>
        <location evidence="2">Endoplasmic reticulum-Golgi intermediate compartment</location>
    </subcellularLocation>
    <subcellularLocation>
        <location evidence="1">Golgi apparatus</location>
        <location evidence="1">cis-Golgi network</location>
    </subcellularLocation>
</comment>
<protein>
    <submittedName>
        <fullName evidence="9">SEC7 domain-containing protein</fullName>
    </submittedName>
</protein>
<dbReference type="Proteomes" id="UP000268014">
    <property type="component" value="Unassembled WGS sequence"/>
</dbReference>
<dbReference type="STRING" id="6290.A0A158QK57"/>